<dbReference type="InterPro" id="IPR015422">
    <property type="entry name" value="PyrdxlP-dep_Trfase_small"/>
</dbReference>
<dbReference type="RefSeq" id="WP_211949617.1">
    <property type="nucleotide sequence ID" value="NZ_CAJPUY010000019.1"/>
</dbReference>
<dbReference type="PANTHER" id="PTHR21152:SF40">
    <property type="entry name" value="ALANINE--GLYOXYLATE AMINOTRANSFERASE"/>
    <property type="match status" value="1"/>
</dbReference>
<dbReference type="FunFam" id="3.90.1150.10:FF:000031">
    <property type="entry name" value="Serine--glyoxylate aminotransferase"/>
    <property type="match status" value="1"/>
</dbReference>
<dbReference type="FunFam" id="3.40.640.10:FF:000054">
    <property type="entry name" value="Serine--glyoxylate aminotransferase"/>
    <property type="match status" value="1"/>
</dbReference>
<dbReference type="GO" id="GO:0050281">
    <property type="term" value="F:L-serine-glyoxylate transaminase activity"/>
    <property type="evidence" value="ECO:0007669"/>
    <property type="project" value="UniProtKB-EC"/>
</dbReference>
<dbReference type="GO" id="GO:0008453">
    <property type="term" value="F:alanine-glyoxylate transaminase activity"/>
    <property type="evidence" value="ECO:0007669"/>
    <property type="project" value="TreeGrafter"/>
</dbReference>
<evidence type="ECO:0000256" key="1">
    <source>
        <dbReference type="ARBA" id="ARBA00001933"/>
    </source>
</evidence>
<dbReference type="Pfam" id="PF00266">
    <property type="entry name" value="Aminotran_5"/>
    <property type="match status" value="1"/>
</dbReference>
<dbReference type="GO" id="GO:0019265">
    <property type="term" value="P:glycine biosynthetic process, by transamination of glyoxylate"/>
    <property type="evidence" value="ECO:0007669"/>
    <property type="project" value="TreeGrafter"/>
</dbReference>
<keyword evidence="8" id="KW-1185">Reference proteome</keyword>
<comment type="caution">
    <text evidence="7">The sequence shown here is derived from an EMBL/GenBank/DDBJ whole genome shotgun (WGS) entry which is preliminary data.</text>
</comment>
<evidence type="ECO:0000256" key="3">
    <source>
        <dbReference type="ARBA" id="ARBA00022898"/>
    </source>
</evidence>
<dbReference type="InterPro" id="IPR015424">
    <property type="entry name" value="PyrdxlP-dep_Trfase"/>
</dbReference>
<dbReference type="PIRSF" id="PIRSF000524">
    <property type="entry name" value="SPT"/>
    <property type="match status" value="1"/>
</dbReference>
<proteinExistence type="inferred from homology"/>
<dbReference type="InterPro" id="IPR015421">
    <property type="entry name" value="PyrdxlP-dep_Trfase_major"/>
</dbReference>
<protein>
    <submittedName>
        <fullName evidence="7">Serine--glyoxylate aminotransferase</fullName>
        <ecNumber evidence="7">2.6.1.45</ecNumber>
    </submittedName>
</protein>
<evidence type="ECO:0000256" key="4">
    <source>
        <dbReference type="PIRSR" id="PIRSR000524-1"/>
    </source>
</evidence>
<keyword evidence="3 5" id="KW-0663">Pyridoxal phosphate</keyword>
<comment type="similarity">
    <text evidence="2">Belongs to the class-V pyridoxal-phosphate-dependent aminotransferase family.</text>
</comment>
<feature type="binding site" evidence="4">
    <location>
        <position position="351"/>
    </location>
    <ligand>
        <name>substrate</name>
    </ligand>
</feature>
<gene>
    <name evidence="7" type="primary">sgaA</name>
    <name evidence="7" type="ORF">LMG31506_04729</name>
</gene>
<dbReference type="Gene3D" id="3.90.1150.10">
    <property type="entry name" value="Aspartate Aminotransferase, domain 1"/>
    <property type="match status" value="1"/>
</dbReference>
<evidence type="ECO:0000313" key="8">
    <source>
        <dbReference type="Proteomes" id="UP000672934"/>
    </source>
</evidence>
<dbReference type="GO" id="GO:0004760">
    <property type="term" value="F:L-serine-pyruvate transaminase activity"/>
    <property type="evidence" value="ECO:0007669"/>
    <property type="project" value="TreeGrafter"/>
</dbReference>
<dbReference type="InterPro" id="IPR024169">
    <property type="entry name" value="SP_NH2Trfase/AEP_transaminase"/>
</dbReference>
<dbReference type="EC" id="2.6.1.45" evidence="7"/>
<evidence type="ECO:0000256" key="2">
    <source>
        <dbReference type="ARBA" id="ARBA00009236"/>
    </source>
</evidence>
<dbReference type="SUPFAM" id="SSF53383">
    <property type="entry name" value="PLP-dependent transferases"/>
    <property type="match status" value="1"/>
</dbReference>
<evidence type="ECO:0000259" key="6">
    <source>
        <dbReference type="Pfam" id="PF00266"/>
    </source>
</evidence>
<evidence type="ECO:0000256" key="5">
    <source>
        <dbReference type="PIRSR" id="PIRSR000524-50"/>
    </source>
</evidence>
<comment type="cofactor">
    <cofactor evidence="1 5">
        <name>pyridoxal 5'-phosphate</name>
        <dbReference type="ChEBI" id="CHEBI:597326"/>
    </cofactor>
</comment>
<sequence>MLKLDFHPAGRHFLQIPGPSPVPDRILRAISYPTIDHRGPEFGALGLKVLAGIRQIFKTEQPVVIYPASGTGAWEAALSNTLSPGDTVLMFETGHFATLWKKMAEKLGLRPEFLGLPGIEGWRRGVQADMIEARLRQDSGHAIKAVCVVHNETSTGVTSDIAAVRKAIDAAGHPALLMVDTISGLASADYRHDEWGVDVTVSGSQKGLMLPPGISFNAVSPKAIEVARTARLPRSFWDWEEIIAMNQTGYWPYTPSTNLLYGLSEALDMILEEGLDNVFARHQRLAEACRRAVRAWGLEIQCADPSVYSPVLTGVMMPDGIDADTVRRIIYDRFNMSLGAALGKMKGRMFRIGHLGDCNDLTLMATLSGCEMGLKLSGVPLAASGVAAAMDYLAAHASPLPLRAAA</sequence>
<keyword evidence="7" id="KW-0032">Aminotransferase</keyword>
<keyword evidence="7" id="KW-0808">Transferase</keyword>
<dbReference type="Gene3D" id="3.40.640.10">
    <property type="entry name" value="Type I PLP-dependent aspartate aminotransferase-like (Major domain)"/>
    <property type="match status" value="1"/>
</dbReference>
<reference evidence="7" key="1">
    <citation type="submission" date="2021-03" db="EMBL/GenBank/DDBJ databases">
        <authorList>
            <person name="Peeters C."/>
        </authorList>
    </citation>
    <scope>NUCLEOTIDE SEQUENCE</scope>
    <source>
        <strain evidence="7">LMG 31506</strain>
    </source>
</reference>
<dbReference type="PANTHER" id="PTHR21152">
    <property type="entry name" value="AMINOTRANSFERASE CLASS V"/>
    <property type="match status" value="1"/>
</dbReference>
<dbReference type="EMBL" id="CAJPUY010000019">
    <property type="protein sequence ID" value="CAG2153040.1"/>
    <property type="molecule type" value="Genomic_DNA"/>
</dbReference>
<feature type="modified residue" description="N6-(pyridoxal phosphate)lysine" evidence="5">
    <location>
        <position position="206"/>
    </location>
</feature>
<evidence type="ECO:0000313" key="7">
    <source>
        <dbReference type="EMBL" id="CAG2153040.1"/>
    </source>
</evidence>
<dbReference type="InterPro" id="IPR000192">
    <property type="entry name" value="Aminotrans_V_dom"/>
</dbReference>
<dbReference type="AlphaFoldDB" id="A0A916MZL4"/>
<organism evidence="7 8">
    <name type="scientific">Cupriavidus yeoncheonensis</name>
    <dbReference type="NCBI Taxonomy" id="1462994"/>
    <lineage>
        <taxon>Bacteria</taxon>
        <taxon>Pseudomonadati</taxon>
        <taxon>Pseudomonadota</taxon>
        <taxon>Betaproteobacteria</taxon>
        <taxon>Burkholderiales</taxon>
        <taxon>Burkholderiaceae</taxon>
        <taxon>Cupriavidus</taxon>
    </lineage>
</organism>
<dbReference type="Proteomes" id="UP000672934">
    <property type="component" value="Unassembled WGS sequence"/>
</dbReference>
<name>A0A916MZL4_9BURK</name>
<feature type="domain" description="Aminotransferase class V" evidence="6">
    <location>
        <begin position="51"/>
        <end position="295"/>
    </location>
</feature>
<accession>A0A916MZL4</accession>